<protein>
    <recommendedName>
        <fullName evidence="3">Cytoplasmic protein</fullName>
    </recommendedName>
</protein>
<dbReference type="Proteomes" id="UP001366060">
    <property type="component" value="Unassembled WGS sequence"/>
</dbReference>
<dbReference type="RefSeq" id="WP_341627495.1">
    <property type="nucleotide sequence ID" value="NZ_JBAKBA010000012.1"/>
</dbReference>
<comment type="caution">
    <text evidence="1">The sequence shown here is derived from an EMBL/GenBank/DDBJ whole genome shotgun (WGS) entry which is preliminary data.</text>
</comment>
<proteinExistence type="predicted"/>
<name>A0ABU9HAG6_9GAMM</name>
<reference evidence="1 2" key="1">
    <citation type="submission" date="2024-02" db="EMBL/GenBank/DDBJ databases">
        <title>Bacteria isolated from the canopy kelp, Nereocystis luetkeana.</title>
        <authorList>
            <person name="Pfister C.A."/>
            <person name="Younker I.T."/>
            <person name="Light S.H."/>
        </authorList>
    </citation>
    <scope>NUCLEOTIDE SEQUENCE [LARGE SCALE GENOMIC DNA]</scope>
    <source>
        <strain evidence="1 2">TI.2.07</strain>
    </source>
</reference>
<evidence type="ECO:0000313" key="2">
    <source>
        <dbReference type="Proteomes" id="UP001366060"/>
    </source>
</evidence>
<accession>A0ABU9HAG6</accession>
<sequence>MFDMRYDFNCCKTISCKNFGVNGSEDYVYKSRRLGYLSVECKACGSNPPWINNELIENIQKEKLAFHFARKITHCKYCYQYFFFNEKNGAKLHGFTGAGTQRLKCTNCNRIYSLGKHKNIDAIRAVLETIIDNLDINVAIRKTGLSARLYYFYLEKLSLLLTNYSRLKEQDVMERKYIALQTEGKVLHLHHKRGFYTLLSGEAGSGYILLQTNNLTKQKLLDQDIYNTCEDTIIKDTHANNVENEIKQHYQQTLYRKHFEKLLIGEIKAINHCNLLYPNKLVYVHFSLLRAFIQKAQRYSYYIELESSIRAAAVMSAYPEIKTGTADVYYYLPFLNNQETLNNKKIGWWGDRWFSFELGAYSSITNSLKNDTPFSLNDTEHLNRYYTYLEQNLNKSLNSFNTIANFSEVHRVLFNFCEVYRNKTAAMSFGLIDAPLTASELLNEAIYLSDYTD</sequence>
<keyword evidence="2" id="KW-1185">Reference proteome</keyword>
<gene>
    <name evidence="1" type="ORF">V6255_06915</name>
</gene>
<organism evidence="1 2">
    <name type="scientific">Psychromonas arctica</name>
    <dbReference type="NCBI Taxonomy" id="168275"/>
    <lineage>
        <taxon>Bacteria</taxon>
        <taxon>Pseudomonadati</taxon>
        <taxon>Pseudomonadota</taxon>
        <taxon>Gammaproteobacteria</taxon>
        <taxon>Alteromonadales</taxon>
        <taxon>Psychromonadaceae</taxon>
        <taxon>Psychromonas</taxon>
    </lineage>
</organism>
<dbReference type="EMBL" id="JBAKBA010000012">
    <property type="protein sequence ID" value="MEL0658872.1"/>
    <property type="molecule type" value="Genomic_DNA"/>
</dbReference>
<evidence type="ECO:0000313" key="1">
    <source>
        <dbReference type="EMBL" id="MEL0658872.1"/>
    </source>
</evidence>
<evidence type="ECO:0008006" key="3">
    <source>
        <dbReference type="Google" id="ProtNLM"/>
    </source>
</evidence>